<accession>G3HSH2</accession>
<dbReference type="AlphaFoldDB" id="G3HSH2"/>
<protein>
    <submittedName>
        <fullName evidence="1">Uncharacterized protein</fullName>
    </submittedName>
</protein>
<dbReference type="EMBL" id="JH000664">
    <property type="protein sequence ID" value="EGW00796.1"/>
    <property type="molecule type" value="Genomic_DNA"/>
</dbReference>
<reference evidence="2" key="1">
    <citation type="journal article" date="2011" name="Nat. Biotechnol.">
        <title>The genomic sequence of the Chinese hamster ovary (CHO)-K1 cell line.</title>
        <authorList>
            <person name="Xu X."/>
            <person name="Nagarajan H."/>
            <person name="Lewis N.E."/>
            <person name="Pan S."/>
            <person name="Cai Z."/>
            <person name="Liu X."/>
            <person name="Chen W."/>
            <person name="Xie M."/>
            <person name="Wang W."/>
            <person name="Hammond S."/>
            <person name="Andersen M.R."/>
            <person name="Neff N."/>
            <person name="Passarelli B."/>
            <person name="Koh W."/>
            <person name="Fan H.C."/>
            <person name="Wang J."/>
            <person name="Gui Y."/>
            <person name="Lee K.H."/>
            <person name="Betenbaugh M.J."/>
            <person name="Quake S.R."/>
            <person name="Famili I."/>
            <person name="Palsson B.O."/>
            <person name="Wang J."/>
        </authorList>
    </citation>
    <scope>NUCLEOTIDE SEQUENCE [LARGE SCALE GENOMIC DNA]</scope>
    <source>
        <strain evidence="2">CHO K1 cell line</strain>
    </source>
</reference>
<name>G3HSH2_CRIGR</name>
<evidence type="ECO:0000313" key="1">
    <source>
        <dbReference type="EMBL" id="EGW00796.1"/>
    </source>
</evidence>
<organism evidence="1 2">
    <name type="scientific">Cricetulus griseus</name>
    <name type="common">Chinese hamster</name>
    <name type="synonym">Cricetulus barabensis griseus</name>
    <dbReference type="NCBI Taxonomy" id="10029"/>
    <lineage>
        <taxon>Eukaryota</taxon>
        <taxon>Metazoa</taxon>
        <taxon>Chordata</taxon>
        <taxon>Craniata</taxon>
        <taxon>Vertebrata</taxon>
        <taxon>Euteleostomi</taxon>
        <taxon>Mammalia</taxon>
        <taxon>Eutheria</taxon>
        <taxon>Euarchontoglires</taxon>
        <taxon>Glires</taxon>
        <taxon>Rodentia</taxon>
        <taxon>Myomorpha</taxon>
        <taxon>Muroidea</taxon>
        <taxon>Cricetidae</taxon>
        <taxon>Cricetinae</taxon>
        <taxon>Cricetulus</taxon>
    </lineage>
</organism>
<dbReference type="InParanoid" id="G3HSH2"/>
<gene>
    <name evidence="1" type="ORF">I79_013804</name>
</gene>
<evidence type="ECO:0000313" key="2">
    <source>
        <dbReference type="Proteomes" id="UP000001075"/>
    </source>
</evidence>
<proteinExistence type="predicted"/>
<dbReference type="Proteomes" id="UP000001075">
    <property type="component" value="Unassembled WGS sequence"/>
</dbReference>
<sequence length="61" mass="6844">MKLTKAASKFNIVIFKEILFLLSVTIKDALTVTLKKPIYNTKIQNKHPAIHKSKSICGETS</sequence>